<evidence type="ECO:0000313" key="2">
    <source>
        <dbReference type="Proteomes" id="UP001060085"/>
    </source>
</evidence>
<keyword evidence="2" id="KW-1185">Reference proteome</keyword>
<sequence length="276" mass="31160">MFDPLQPSDDLDYYQIPYIHPPPPAPMFEQATISNNNNNNFNITTTGKRLRQPEKKSSPQFHEVVGNNIINDDGSCTDHKLKRIIHRDIERQRRQEMANLYASLRSLLPLEYIKGKRSIADHMQEAVNYIKYLQKNIEELGVRRDEIMKKASSSNSKTNSNNNGSSASEDGSGVSVSPNSSTVTVNLCRDGALEILISGSCNLKELTVNFPISKVLKKLVEEGFNVISCISTKSNEFVTVHRILTAEVRDTKCINIMELQQKLSNIINRRQSHADK</sequence>
<reference evidence="2" key="1">
    <citation type="journal article" date="2023" name="Nat. Plants">
        <title>Single-cell RNA sequencing provides a high-resolution roadmap for understanding the multicellular compartmentation of specialized metabolism.</title>
        <authorList>
            <person name="Sun S."/>
            <person name="Shen X."/>
            <person name="Li Y."/>
            <person name="Li Y."/>
            <person name="Wang S."/>
            <person name="Li R."/>
            <person name="Zhang H."/>
            <person name="Shen G."/>
            <person name="Guo B."/>
            <person name="Wei J."/>
            <person name="Xu J."/>
            <person name="St-Pierre B."/>
            <person name="Chen S."/>
            <person name="Sun C."/>
        </authorList>
    </citation>
    <scope>NUCLEOTIDE SEQUENCE [LARGE SCALE GENOMIC DNA]</scope>
</reference>
<comment type="caution">
    <text evidence="1">The sequence shown here is derived from an EMBL/GenBank/DDBJ whole genome shotgun (WGS) entry which is preliminary data.</text>
</comment>
<protein>
    <submittedName>
        <fullName evidence="1">Uncharacterized protein</fullName>
    </submittedName>
</protein>
<proteinExistence type="predicted"/>
<dbReference type="Proteomes" id="UP001060085">
    <property type="component" value="Linkage Group LG03"/>
</dbReference>
<gene>
    <name evidence="1" type="ORF">M9H77_10531</name>
</gene>
<organism evidence="1 2">
    <name type="scientific">Catharanthus roseus</name>
    <name type="common">Madagascar periwinkle</name>
    <name type="synonym">Vinca rosea</name>
    <dbReference type="NCBI Taxonomy" id="4058"/>
    <lineage>
        <taxon>Eukaryota</taxon>
        <taxon>Viridiplantae</taxon>
        <taxon>Streptophyta</taxon>
        <taxon>Embryophyta</taxon>
        <taxon>Tracheophyta</taxon>
        <taxon>Spermatophyta</taxon>
        <taxon>Magnoliopsida</taxon>
        <taxon>eudicotyledons</taxon>
        <taxon>Gunneridae</taxon>
        <taxon>Pentapetalae</taxon>
        <taxon>asterids</taxon>
        <taxon>lamiids</taxon>
        <taxon>Gentianales</taxon>
        <taxon>Apocynaceae</taxon>
        <taxon>Rauvolfioideae</taxon>
        <taxon>Vinceae</taxon>
        <taxon>Catharanthinae</taxon>
        <taxon>Catharanthus</taxon>
    </lineage>
</organism>
<accession>A0ACC0BC39</accession>
<evidence type="ECO:0000313" key="1">
    <source>
        <dbReference type="EMBL" id="KAI5670167.1"/>
    </source>
</evidence>
<name>A0ACC0BC39_CATRO</name>
<dbReference type="EMBL" id="CM044703">
    <property type="protein sequence ID" value="KAI5670167.1"/>
    <property type="molecule type" value="Genomic_DNA"/>
</dbReference>